<dbReference type="GO" id="GO:0003700">
    <property type="term" value="F:DNA-binding transcription factor activity"/>
    <property type="evidence" value="ECO:0007669"/>
    <property type="project" value="InterPro"/>
</dbReference>
<keyword evidence="2" id="KW-0238">DNA-binding</keyword>
<sequence length="237" mass="26988">MKKLTEDNLIETCVFSSDYPELAAQGIWRLGFTTVSKSYDRPSTARDERFGHVHVCLAGSAQVLTGKGWHELRAGQAYVCPPGESWRWRSTAGKTPWKVMFVRLLAKPDLPLHYAGNDPYVVEQCRKDDLSWAYRRLCMESSSEARPTVMHHLGALCHFHCREIVAGENAAGNLQELWSEVLVDLSYRWTVDRLAERSGMGREALRMKCVAATGRSPMKHLNHLRMQHARHLLLDLD</sequence>
<dbReference type="AlphaFoldDB" id="X1A468"/>
<dbReference type="PANTHER" id="PTHR46796">
    <property type="entry name" value="HTH-TYPE TRANSCRIPTIONAL ACTIVATOR RHAS-RELATED"/>
    <property type="match status" value="1"/>
</dbReference>
<dbReference type="InterPro" id="IPR011051">
    <property type="entry name" value="RmlC_Cupin_sf"/>
</dbReference>
<keyword evidence="1" id="KW-0805">Transcription regulation</keyword>
<reference evidence="5" key="1">
    <citation type="journal article" date="2014" name="Front. Microbiol.">
        <title>High frequency of phylogenetically diverse reductive dehalogenase-homologous genes in deep subseafloor sedimentary metagenomes.</title>
        <authorList>
            <person name="Kawai M."/>
            <person name="Futagami T."/>
            <person name="Toyoda A."/>
            <person name="Takaki Y."/>
            <person name="Nishi S."/>
            <person name="Hori S."/>
            <person name="Arai W."/>
            <person name="Tsubouchi T."/>
            <person name="Morono Y."/>
            <person name="Uchiyama I."/>
            <person name="Ito T."/>
            <person name="Fujiyama A."/>
            <person name="Inagaki F."/>
            <person name="Takami H."/>
        </authorList>
    </citation>
    <scope>NUCLEOTIDE SEQUENCE</scope>
    <source>
        <strain evidence="5">Expedition CK06-06</strain>
    </source>
</reference>
<comment type="caution">
    <text evidence="5">The sequence shown here is derived from an EMBL/GenBank/DDBJ whole genome shotgun (WGS) entry which is preliminary data.</text>
</comment>
<dbReference type="GO" id="GO:0043565">
    <property type="term" value="F:sequence-specific DNA binding"/>
    <property type="evidence" value="ECO:0007669"/>
    <property type="project" value="InterPro"/>
</dbReference>
<protein>
    <recommendedName>
        <fullName evidence="4">HTH araC/xylS-type domain-containing protein</fullName>
    </recommendedName>
</protein>
<proteinExistence type="predicted"/>
<dbReference type="EMBL" id="BART01008030">
    <property type="protein sequence ID" value="GAG67558.1"/>
    <property type="molecule type" value="Genomic_DNA"/>
</dbReference>
<dbReference type="InterPro" id="IPR014710">
    <property type="entry name" value="RmlC-like_jellyroll"/>
</dbReference>
<evidence type="ECO:0000259" key="4">
    <source>
        <dbReference type="PROSITE" id="PS01124"/>
    </source>
</evidence>
<name>X1A468_9ZZZZ</name>
<feature type="non-terminal residue" evidence="5">
    <location>
        <position position="237"/>
    </location>
</feature>
<evidence type="ECO:0000256" key="1">
    <source>
        <dbReference type="ARBA" id="ARBA00023015"/>
    </source>
</evidence>
<accession>X1A468</accession>
<organism evidence="5">
    <name type="scientific">marine sediment metagenome</name>
    <dbReference type="NCBI Taxonomy" id="412755"/>
    <lineage>
        <taxon>unclassified sequences</taxon>
        <taxon>metagenomes</taxon>
        <taxon>ecological metagenomes</taxon>
    </lineage>
</organism>
<dbReference type="Gene3D" id="1.10.10.60">
    <property type="entry name" value="Homeodomain-like"/>
    <property type="match status" value="1"/>
</dbReference>
<dbReference type="InterPro" id="IPR050204">
    <property type="entry name" value="AraC_XylS_family_regulators"/>
</dbReference>
<keyword evidence="3" id="KW-0804">Transcription</keyword>
<dbReference type="InterPro" id="IPR018060">
    <property type="entry name" value="HTH_AraC"/>
</dbReference>
<evidence type="ECO:0000256" key="3">
    <source>
        <dbReference type="ARBA" id="ARBA00023163"/>
    </source>
</evidence>
<dbReference type="PROSITE" id="PS01124">
    <property type="entry name" value="HTH_ARAC_FAMILY_2"/>
    <property type="match status" value="1"/>
</dbReference>
<dbReference type="SUPFAM" id="SSF51182">
    <property type="entry name" value="RmlC-like cupins"/>
    <property type="match status" value="1"/>
</dbReference>
<dbReference type="Gene3D" id="2.60.120.10">
    <property type="entry name" value="Jelly Rolls"/>
    <property type="match status" value="1"/>
</dbReference>
<evidence type="ECO:0000313" key="5">
    <source>
        <dbReference type="EMBL" id="GAG67558.1"/>
    </source>
</evidence>
<evidence type="ECO:0000256" key="2">
    <source>
        <dbReference type="ARBA" id="ARBA00023125"/>
    </source>
</evidence>
<feature type="domain" description="HTH araC/xylS-type" evidence="4">
    <location>
        <begin position="175"/>
        <end position="237"/>
    </location>
</feature>
<gene>
    <name evidence="5" type="ORF">S01H4_18140</name>
</gene>
<dbReference type="PANTHER" id="PTHR46796:SF13">
    <property type="entry name" value="HTH-TYPE TRANSCRIPTIONAL ACTIVATOR RHAS"/>
    <property type="match status" value="1"/>
</dbReference>